<organism evidence="3 4">
    <name type="scientific">Rotaria socialis</name>
    <dbReference type="NCBI Taxonomy" id="392032"/>
    <lineage>
        <taxon>Eukaryota</taxon>
        <taxon>Metazoa</taxon>
        <taxon>Spiralia</taxon>
        <taxon>Gnathifera</taxon>
        <taxon>Rotifera</taxon>
        <taxon>Eurotatoria</taxon>
        <taxon>Bdelloidea</taxon>
        <taxon>Philodinida</taxon>
        <taxon>Philodinidae</taxon>
        <taxon>Rotaria</taxon>
    </lineage>
</organism>
<sequence length="529" mass="63151">MNNFSIRLIDLPDELILIIFKKLNNVELLYSLMNIDRQLDRILYDSIFTDCLTLTRSSFNGHINSLDNQILDRLCRDILPKIHHKIQCLTVESLSMERILLIGDYPNLHKLCLASMEEEKLRHLFNEENSLLKKFQHLSTFHFSVFNKSVRVSYDLTRFVFKNMFKTFPRLINLQFHQLFNNDCFELSFGKEISIFSSCFLLELHITVCTSTDFLCLLDGRFNALRHFYVYVRHFFLPSPDVDMKKKLNKMKRFSLTSNNSTFFYNQTILPLLHRMSNLKMLTLNIIIEEKKFVDGNCLNNDIINHLPKLNHFIFNIQSRIYDYNQTDIRSNEDIQNTFKSFQNHKINSYVDYFPEENFGQCHYYSYPYTMKNYGNISNHFSDGLFTCVTKISLFDERPFQHEFFLKISQSFPFLEELTINNLQSQNKKSDDDNNEHLPIIKYPHLTKLYLINAHDDYIEQFLLHSKSVLTNYISLSVRYYTLYTVTNDFTREETKINSAKIKHFFLAGRTIFSKDFREYFPNLKCNYY</sequence>
<comment type="caution">
    <text evidence="3">The sequence shown here is derived from an EMBL/GenBank/DDBJ whole genome shotgun (WGS) entry which is preliminary data.</text>
</comment>
<accession>A0A820RM74</accession>
<evidence type="ECO:0000313" key="3">
    <source>
        <dbReference type="EMBL" id="CAF4441457.1"/>
    </source>
</evidence>
<protein>
    <recommendedName>
        <fullName evidence="1">F-box domain-containing protein</fullName>
    </recommendedName>
</protein>
<dbReference type="EMBL" id="CAJNXB010002605">
    <property type="protein sequence ID" value="CAF3263061.1"/>
    <property type="molecule type" value="Genomic_DNA"/>
</dbReference>
<dbReference type="Proteomes" id="UP000663825">
    <property type="component" value="Unassembled WGS sequence"/>
</dbReference>
<evidence type="ECO:0000313" key="2">
    <source>
        <dbReference type="EMBL" id="CAF3263061.1"/>
    </source>
</evidence>
<dbReference type="InterPro" id="IPR001810">
    <property type="entry name" value="F-box_dom"/>
</dbReference>
<dbReference type="OrthoDB" id="10357797at2759"/>
<dbReference type="AlphaFoldDB" id="A0A820RM74"/>
<feature type="domain" description="F-box" evidence="1">
    <location>
        <begin position="5"/>
        <end position="51"/>
    </location>
</feature>
<dbReference type="Proteomes" id="UP000663873">
    <property type="component" value="Unassembled WGS sequence"/>
</dbReference>
<reference evidence="3" key="1">
    <citation type="submission" date="2021-02" db="EMBL/GenBank/DDBJ databases">
        <authorList>
            <person name="Nowell W R."/>
        </authorList>
    </citation>
    <scope>NUCLEOTIDE SEQUENCE</scope>
</reference>
<dbReference type="EMBL" id="CAJOBP010004483">
    <property type="protein sequence ID" value="CAF4441457.1"/>
    <property type="molecule type" value="Genomic_DNA"/>
</dbReference>
<gene>
    <name evidence="2" type="ORF">TIS948_LOCUS15897</name>
    <name evidence="3" type="ORF">UJA718_LOCUS22126</name>
</gene>
<keyword evidence="4" id="KW-1185">Reference proteome</keyword>
<dbReference type="PROSITE" id="PS50181">
    <property type="entry name" value="FBOX"/>
    <property type="match status" value="1"/>
</dbReference>
<evidence type="ECO:0000259" key="1">
    <source>
        <dbReference type="PROSITE" id="PS50181"/>
    </source>
</evidence>
<evidence type="ECO:0000313" key="4">
    <source>
        <dbReference type="Proteomes" id="UP000663873"/>
    </source>
</evidence>
<name>A0A820RM74_9BILA</name>
<proteinExistence type="predicted"/>